<dbReference type="SMART" id="SM00382">
    <property type="entry name" value="AAA"/>
    <property type="match status" value="1"/>
</dbReference>
<dbReference type="InterPro" id="IPR003439">
    <property type="entry name" value="ABC_transporter-like_ATP-bd"/>
</dbReference>
<protein>
    <submittedName>
        <fullName evidence="6">ABC transporter protein, ATPase component</fullName>
    </submittedName>
</protein>
<accession>A0A1Q8YGE3</accession>
<dbReference type="PANTHER" id="PTHR42781">
    <property type="entry name" value="SPERMIDINE/PUTRESCINE IMPORT ATP-BINDING PROTEIN POTA"/>
    <property type="match status" value="1"/>
</dbReference>
<comment type="caution">
    <text evidence="6">The sequence shown here is derived from an EMBL/GenBank/DDBJ whole genome shotgun (WGS) entry which is preliminary data.</text>
</comment>
<dbReference type="Pfam" id="PF00005">
    <property type="entry name" value="ABC_tran"/>
    <property type="match status" value="1"/>
</dbReference>
<dbReference type="InterPro" id="IPR050093">
    <property type="entry name" value="ABC_SmlMolc_Importer"/>
</dbReference>
<name>A0A1Q8YGE3_9BURK</name>
<dbReference type="SUPFAM" id="SSF52540">
    <property type="entry name" value="P-loop containing nucleoside triphosphate hydrolases"/>
    <property type="match status" value="1"/>
</dbReference>
<dbReference type="PANTHER" id="PTHR42781:SF4">
    <property type="entry name" value="SPERMIDINE_PUTRESCINE IMPORT ATP-BINDING PROTEIN POTA"/>
    <property type="match status" value="1"/>
</dbReference>
<gene>
    <name evidence="6" type="ORF">BLL52_1716</name>
</gene>
<proteinExistence type="predicted"/>
<keyword evidence="1" id="KW-0813">Transport</keyword>
<dbReference type="Proteomes" id="UP000185911">
    <property type="component" value="Unassembled WGS sequence"/>
</dbReference>
<keyword evidence="7" id="KW-1185">Reference proteome</keyword>
<dbReference type="EMBL" id="MSYM01000011">
    <property type="protein sequence ID" value="OLP06970.1"/>
    <property type="molecule type" value="Genomic_DNA"/>
</dbReference>
<dbReference type="Gene3D" id="3.40.50.300">
    <property type="entry name" value="P-loop containing nucleotide triphosphate hydrolases"/>
    <property type="match status" value="1"/>
</dbReference>
<dbReference type="PROSITE" id="PS50893">
    <property type="entry name" value="ABC_TRANSPORTER_2"/>
    <property type="match status" value="1"/>
</dbReference>
<evidence type="ECO:0000313" key="7">
    <source>
        <dbReference type="Proteomes" id="UP000185911"/>
    </source>
</evidence>
<reference evidence="6 7" key="1">
    <citation type="submission" date="2017-01" db="EMBL/GenBank/DDBJ databases">
        <title>Genome sequence of Rhodoferax antarcticus ANT.BR, a psychrophilic purple nonsulfur bacterium from an Antarctic microbial mat.</title>
        <authorList>
            <person name="Baker J."/>
            <person name="Riester C."/>
            <person name="Skinner B."/>
            <person name="Newell A."/>
            <person name="Swingley W."/>
            <person name="Madigan M."/>
            <person name="Jung D."/>
            <person name="Asao M."/>
            <person name="Chen M."/>
            <person name="Loughlin P."/>
            <person name="Pan H."/>
            <person name="Lin S."/>
            <person name="Li N."/>
            <person name="Shaw J."/>
            <person name="Prado M."/>
            <person name="Sherman C."/>
            <person name="Li X."/>
            <person name="Tang J."/>
            <person name="Blankenship R."/>
            <person name="Zhao T."/>
            <person name="Touchman J."/>
            <person name="Sattley M."/>
        </authorList>
    </citation>
    <scope>NUCLEOTIDE SEQUENCE [LARGE SCALE GENOMIC DNA]</scope>
    <source>
        <strain evidence="6 7">ANT.BR</strain>
    </source>
</reference>
<dbReference type="GO" id="GO:0016887">
    <property type="term" value="F:ATP hydrolysis activity"/>
    <property type="evidence" value="ECO:0007669"/>
    <property type="project" value="InterPro"/>
</dbReference>
<organism evidence="6 7">
    <name type="scientific">Rhodoferax antarcticus ANT.BR</name>
    <dbReference type="NCBI Taxonomy" id="1111071"/>
    <lineage>
        <taxon>Bacteria</taxon>
        <taxon>Pseudomonadati</taxon>
        <taxon>Pseudomonadota</taxon>
        <taxon>Betaproteobacteria</taxon>
        <taxon>Burkholderiales</taxon>
        <taxon>Comamonadaceae</taxon>
        <taxon>Rhodoferax</taxon>
    </lineage>
</organism>
<evidence type="ECO:0000256" key="3">
    <source>
        <dbReference type="ARBA" id="ARBA00022741"/>
    </source>
</evidence>
<dbReference type="GO" id="GO:0005524">
    <property type="term" value="F:ATP binding"/>
    <property type="evidence" value="ECO:0007669"/>
    <property type="project" value="UniProtKB-KW"/>
</dbReference>
<evidence type="ECO:0000256" key="4">
    <source>
        <dbReference type="ARBA" id="ARBA00022840"/>
    </source>
</evidence>
<sequence>MLSIKNFTLRCGSQTLLEHLSLEIGPGEIVTLTGPSGCGKSTLLNWLLGHLDAAFQASGSAQLNGRSLDGLAIEARCIGILFQDDLLFAHLSVGQNLAFALPAAVKGAQRRQRVAQTLAEIGLEGFAERDPATLSGGQRARVSLMRALLAQPQALLLDEPFSRLDAALKVQFRSFVFEQIARLRIPTLLVTHDLADVPPGGRVFDIGTWQPQHV</sequence>
<dbReference type="RefSeq" id="WP_075586115.1">
    <property type="nucleotide sequence ID" value="NZ_MSYM01000011.1"/>
</dbReference>
<evidence type="ECO:0000256" key="2">
    <source>
        <dbReference type="ARBA" id="ARBA00022475"/>
    </source>
</evidence>
<keyword evidence="2" id="KW-1003">Cell membrane</keyword>
<dbReference type="AlphaFoldDB" id="A0A1Q8YGE3"/>
<keyword evidence="2" id="KW-0472">Membrane</keyword>
<feature type="domain" description="ABC transporter" evidence="5">
    <location>
        <begin position="2"/>
        <end position="214"/>
    </location>
</feature>
<evidence type="ECO:0000259" key="5">
    <source>
        <dbReference type="PROSITE" id="PS50893"/>
    </source>
</evidence>
<dbReference type="InterPro" id="IPR003593">
    <property type="entry name" value="AAA+_ATPase"/>
</dbReference>
<keyword evidence="4" id="KW-0067">ATP-binding</keyword>
<evidence type="ECO:0000313" key="6">
    <source>
        <dbReference type="EMBL" id="OLP06970.1"/>
    </source>
</evidence>
<dbReference type="STRING" id="81479.RA876_03005"/>
<evidence type="ECO:0000256" key="1">
    <source>
        <dbReference type="ARBA" id="ARBA00022448"/>
    </source>
</evidence>
<keyword evidence="3" id="KW-0547">Nucleotide-binding</keyword>
<dbReference type="InterPro" id="IPR027417">
    <property type="entry name" value="P-loop_NTPase"/>
</dbReference>